<sequence>MLTIRPFPLSLFYFLTFSNDLYYNTLRSTSASLQPLLIIVDAFRRTFDIASFGVDGVRSGDLGEGKWVAMILCGTLSGCGGGLWAGE</sequence>
<gene>
    <name evidence="1" type="ORF">BC936DRAFT_146032</name>
</gene>
<protein>
    <submittedName>
        <fullName evidence="1">Uncharacterized protein</fullName>
    </submittedName>
</protein>
<dbReference type="OrthoDB" id="206005at2759"/>
<dbReference type="EMBL" id="RBNI01004866">
    <property type="protein sequence ID" value="RUP47187.1"/>
    <property type="molecule type" value="Genomic_DNA"/>
</dbReference>
<accession>A0A433D8I5</accession>
<evidence type="ECO:0000313" key="1">
    <source>
        <dbReference type="EMBL" id="RUP47187.1"/>
    </source>
</evidence>
<evidence type="ECO:0000313" key="2">
    <source>
        <dbReference type="Proteomes" id="UP000268093"/>
    </source>
</evidence>
<dbReference type="Proteomes" id="UP000268093">
    <property type="component" value="Unassembled WGS sequence"/>
</dbReference>
<organism evidence="1 2">
    <name type="scientific">Jimgerdemannia flammicorona</name>
    <dbReference type="NCBI Taxonomy" id="994334"/>
    <lineage>
        <taxon>Eukaryota</taxon>
        <taxon>Fungi</taxon>
        <taxon>Fungi incertae sedis</taxon>
        <taxon>Mucoromycota</taxon>
        <taxon>Mucoromycotina</taxon>
        <taxon>Endogonomycetes</taxon>
        <taxon>Endogonales</taxon>
        <taxon>Endogonaceae</taxon>
        <taxon>Jimgerdemannia</taxon>
    </lineage>
</organism>
<reference evidence="1 2" key="1">
    <citation type="journal article" date="2018" name="New Phytol.">
        <title>Phylogenomics of Endogonaceae and evolution of mycorrhizas within Mucoromycota.</title>
        <authorList>
            <person name="Chang Y."/>
            <person name="Desiro A."/>
            <person name="Na H."/>
            <person name="Sandor L."/>
            <person name="Lipzen A."/>
            <person name="Clum A."/>
            <person name="Barry K."/>
            <person name="Grigoriev I.V."/>
            <person name="Martin F.M."/>
            <person name="Stajich J.E."/>
            <person name="Smith M.E."/>
            <person name="Bonito G."/>
            <person name="Spatafora J.W."/>
        </authorList>
    </citation>
    <scope>NUCLEOTIDE SEQUENCE [LARGE SCALE GENOMIC DNA]</scope>
    <source>
        <strain evidence="1 2">GMNB39</strain>
    </source>
</reference>
<comment type="caution">
    <text evidence="1">The sequence shown here is derived from an EMBL/GenBank/DDBJ whole genome shotgun (WGS) entry which is preliminary data.</text>
</comment>
<keyword evidence="2" id="KW-1185">Reference proteome</keyword>
<name>A0A433D8I5_9FUNG</name>
<proteinExistence type="predicted"/>